<dbReference type="InterPro" id="IPR015797">
    <property type="entry name" value="NUDIX_hydrolase-like_dom_sf"/>
</dbReference>
<dbReference type="Proteomes" id="UP000321893">
    <property type="component" value="Unassembled WGS sequence"/>
</dbReference>
<dbReference type="SUPFAM" id="SSF55811">
    <property type="entry name" value="Nudix"/>
    <property type="match status" value="1"/>
</dbReference>
<dbReference type="EMBL" id="BJVK01000001">
    <property type="protein sequence ID" value="GEL27355.1"/>
    <property type="molecule type" value="Genomic_DNA"/>
</dbReference>
<keyword evidence="2" id="KW-1185">Reference proteome</keyword>
<dbReference type="GO" id="GO:0016787">
    <property type="term" value="F:hydrolase activity"/>
    <property type="evidence" value="ECO:0007669"/>
    <property type="project" value="UniProtKB-KW"/>
</dbReference>
<accession>A0A511DR98</accession>
<gene>
    <name evidence="1" type="primary">folQ</name>
    <name evidence="1" type="ORF">LKE01_01750</name>
</gene>
<dbReference type="InterPro" id="IPR020084">
    <property type="entry name" value="NUDIX_hydrolase_CS"/>
</dbReference>
<dbReference type="Pfam" id="PF00293">
    <property type="entry name" value="NUDIX"/>
    <property type="match status" value="1"/>
</dbReference>
<protein>
    <submittedName>
        <fullName evidence="1">DHNTP pyrophosphohydrolase</fullName>
    </submittedName>
</protein>
<organism evidence="1 2">
    <name type="scientific">Lentilactobacillus kefiri</name>
    <name type="common">Lactobacillus kefiri</name>
    <dbReference type="NCBI Taxonomy" id="33962"/>
    <lineage>
        <taxon>Bacteria</taxon>
        <taxon>Bacillati</taxon>
        <taxon>Bacillota</taxon>
        <taxon>Bacilli</taxon>
        <taxon>Lactobacillales</taxon>
        <taxon>Lactobacillaceae</taxon>
        <taxon>Lentilactobacillus</taxon>
    </lineage>
</organism>
<evidence type="ECO:0000313" key="1">
    <source>
        <dbReference type="EMBL" id="GEL27355.1"/>
    </source>
</evidence>
<reference evidence="1" key="1">
    <citation type="submission" date="2019-07" db="EMBL/GenBank/DDBJ databases">
        <title>Whole genome shotgun sequence of Lactobacillus kefiri NBRC 15888.</title>
        <authorList>
            <person name="Hosoyama A."/>
            <person name="Uohara A."/>
            <person name="Ohji S."/>
            <person name="Ichikawa N."/>
        </authorList>
    </citation>
    <scope>NUCLEOTIDE SEQUENCE [LARGE SCALE GENOMIC DNA]</scope>
    <source>
        <strain evidence="1">NBRC 15888</strain>
    </source>
</reference>
<dbReference type="PROSITE" id="PS00893">
    <property type="entry name" value="NUDIX_BOX"/>
    <property type="match status" value="1"/>
</dbReference>
<proteinExistence type="predicted"/>
<comment type="caution">
    <text evidence="1">The sequence shown here is derived from an EMBL/GenBank/DDBJ whole genome shotgun (WGS) entry which is preliminary data.</text>
</comment>
<dbReference type="InterPro" id="IPR000086">
    <property type="entry name" value="NUDIX_hydrolase_dom"/>
</dbReference>
<dbReference type="Gene3D" id="3.90.79.10">
    <property type="entry name" value="Nucleoside Triphosphate Pyrophosphohydrolase"/>
    <property type="match status" value="1"/>
</dbReference>
<name>A0A511DR98_LENKE</name>
<sequence>MTFINELTTSIEMLEKQTYPWSDSSKLDQIKTLIQQNSAGLRNRKSSLHLSASAIVFKNDQAIFIRHPYLHTILLPAGHVDPGELPIECAIREFHEETGGTVIQNTGKLIDVNIIDIPANPLKNEGKHQHIDFRYTFKQADIQADNAELPVFLLMKTSSPTEFQPYFDLLSV</sequence>
<dbReference type="OrthoDB" id="9787880at2"/>
<dbReference type="AlphaFoldDB" id="A0A511DR98"/>
<dbReference type="PROSITE" id="PS51462">
    <property type="entry name" value="NUDIX"/>
    <property type="match status" value="1"/>
</dbReference>
<evidence type="ECO:0000313" key="2">
    <source>
        <dbReference type="Proteomes" id="UP000321893"/>
    </source>
</evidence>